<dbReference type="GO" id="GO:0004309">
    <property type="term" value="F:exopolyphosphatase activity"/>
    <property type="evidence" value="ECO:0007669"/>
    <property type="project" value="UniProtKB-EC"/>
</dbReference>
<dbReference type="InterPro" id="IPR030673">
    <property type="entry name" value="PyroPPase_GppA_Ppx"/>
</dbReference>
<evidence type="ECO:0000313" key="13">
    <source>
        <dbReference type="EMBL" id="MET1491886.1"/>
    </source>
</evidence>
<evidence type="ECO:0000256" key="9">
    <source>
        <dbReference type="ARBA" id="ARBA00023136"/>
    </source>
</evidence>
<feature type="domain" description="Ppx/GppA phosphatase N-terminal" evidence="11">
    <location>
        <begin position="23"/>
        <end position="301"/>
    </location>
</feature>
<evidence type="ECO:0000256" key="8">
    <source>
        <dbReference type="ARBA" id="ARBA00022801"/>
    </source>
</evidence>
<evidence type="ECO:0000256" key="5">
    <source>
        <dbReference type="ARBA" id="ARBA00012451"/>
    </source>
</evidence>
<gene>
    <name evidence="13" type="primary">ppx</name>
    <name evidence="13" type="ORF">ABVT11_18750</name>
</gene>
<reference evidence="13 14" key="1">
    <citation type="submission" date="2024-07" db="EMBL/GenBank/DDBJ databases">
        <title>Uliginosibacterium paludis KCTC:42655.</title>
        <authorList>
            <person name="Kim M.K."/>
        </authorList>
    </citation>
    <scope>NUCLEOTIDE SEQUENCE [LARGE SCALE GENOMIC DNA]</scope>
    <source>
        <strain evidence="13 14">KCTC 42655</strain>
    </source>
</reference>
<dbReference type="Proteomes" id="UP001548590">
    <property type="component" value="Unassembled WGS sequence"/>
</dbReference>
<evidence type="ECO:0000256" key="3">
    <source>
        <dbReference type="ARBA" id="ARBA00007125"/>
    </source>
</evidence>
<comment type="similarity">
    <text evidence="3">Belongs to the GppA/Ppx family.</text>
</comment>
<dbReference type="InterPro" id="IPR003695">
    <property type="entry name" value="Ppx_GppA_N"/>
</dbReference>
<evidence type="ECO:0000256" key="7">
    <source>
        <dbReference type="ARBA" id="ARBA00022475"/>
    </source>
</evidence>
<dbReference type="PANTHER" id="PTHR30005">
    <property type="entry name" value="EXOPOLYPHOSPHATASE"/>
    <property type="match status" value="1"/>
</dbReference>
<dbReference type="PIRSF" id="PIRSF001267">
    <property type="entry name" value="Pyrophosphatase_GppA_Ppx"/>
    <property type="match status" value="1"/>
</dbReference>
<name>A0ABV2CVE0_9RHOO</name>
<evidence type="ECO:0000256" key="6">
    <source>
        <dbReference type="ARBA" id="ARBA00020416"/>
    </source>
</evidence>
<dbReference type="InterPro" id="IPR048950">
    <property type="entry name" value="Ppx_GppA_C"/>
</dbReference>
<dbReference type="Gene3D" id="3.30.420.40">
    <property type="match status" value="1"/>
</dbReference>
<comment type="subcellular location">
    <subcellularLocation>
        <location evidence="2">Cell membrane</location>
        <topology evidence="2">Peripheral membrane protein</topology>
    </subcellularLocation>
</comment>
<dbReference type="EMBL" id="JBEWLZ010000017">
    <property type="protein sequence ID" value="MET1491886.1"/>
    <property type="molecule type" value="Genomic_DNA"/>
</dbReference>
<protein>
    <recommendedName>
        <fullName evidence="6">Exopolyphosphatase</fullName>
        <ecNumber evidence="5">3.6.1.11</ecNumber>
    </recommendedName>
</protein>
<comment type="subunit">
    <text evidence="4">Homodimer.</text>
</comment>
<accession>A0ABV2CVE0</accession>
<keyword evidence="9" id="KW-0472">Membrane</keyword>
<dbReference type="SUPFAM" id="SSF109604">
    <property type="entry name" value="HD-domain/PDEase-like"/>
    <property type="match status" value="1"/>
</dbReference>
<keyword evidence="14" id="KW-1185">Reference proteome</keyword>
<dbReference type="NCBIfam" id="TIGR03706">
    <property type="entry name" value="exo_poly_only"/>
    <property type="match status" value="1"/>
</dbReference>
<dbReference type="Gene3D" id="3.30.420.150">
    <property type="entry name" value="Exopolyphosphatase. Domain 2"/>
    <property type="match status" value="1"/>
</dbReference>
<feature type="domain" description="Ppx/GppA phosphatase C-terminal" evidence="12">
    <location>
        <begin position="309"/>
        <end position="479"/>
    </location>
</feature>
<evidence type="ECO:0000256" key="1">
    <source>
        <dbReference type="ARBA" id="ARBA00001946"/>
    </source>
</evidence>
<dbReference type="InterPro" id="IPR022371">
    <property type="entry name" value="Exopolyphosphatase"/>
</dbReference>
<evidence type="ECO:0000259" key="12">
    <source>
        <dbReference type="Pfam" id="PF21447"/>
    </source>
</evidence>
<dbReference type="Pfam" id="PF21447">
    <property type="entry name" value="Ppx-GppA_III"/>
    <property type="match status" value="1"/>
</dbReference>
<dbReference type="SUPFAM" id="SSF53067">
    <property type="entry name" value="Actin-like ATPase domain"/>
    <property type="match status" value="2"/>
</dbReference>
<keyword evidence="8 13" id="KW-0378">Hydrolase</keyword>
<proteinExistence type="inferred from homology"/>
<dbReference type="Pfam" id="PF02541">
    <property type="entry name" value="Ppx-GppA"/>
    <property type="match status" value="1"/>
</dbReference>
<evidence type="ECO:0000256" key="4">
    <source>
        <dbReference type="ARBA" id="ARBA00011738"/>
    </source>
</evidence>
<comment type="catalytic activity">
    <reaction evidence="10">
        <text>[phosphate](n) + H2O = [phosphate](n-1) + phosphate + H(+)</text>
        <dbReference type="Rhea" id="RHEA:21528"/>
        <dbReference type="Rhea" id="RHEA-COMP:9859"/>
        <dbReference type="Rhea" id="RHEA-COMP:14279"/>
        <dbReference type="ChEBI" id="CHEBI:15377"/>
        <dbReference type="ChEBI" id="CHEBI:15378"/>
        <dbReference type="ChEBI" id="CHEBI:16838"/>
        <dbReference type="ChEBI" id="CHEBI:43474"/>
        <dbReference type="EC" id="3.6.1.11"/>
    </reaction>
</comment>
<comment type="caution">
    <text evidence="13">The sequence shown here is derived from an EMBL/GenBank/DDBJ whole genome shotgun (WGS) entry which is preliminary data.</text>
</comment>
<evidence type="ECO:0000259" key="11">
    <source>
        <dbReference type="Pfam" id="PF02541"/>
    </source>
</evidence>
<evidence type="ECO:0000313" key="14">
    <source>
        <dbReference type="Proteomes" id="UP001548590"/>
    </source>
</evidence>
<dbReference type="CDD" id="cd24053">
    <property type="entry name" value="ASKHA_NBD_EcPPX-GppA-like"/>
    <property type="match status" value="1"/>
</dbReference>
<dbReference type="InterPro" id="IPR043129">
    <property type="entry name" value="ATPase_NBD"/>
</dbReference>
<dbReference type="PANTHER" id="PTHR30005:SF14">
    <property type="entry name" value="EXOPOLYPHOSPHATASE"/>
    <property type="match status" value="1"/>
</dbReference>
<dbReference type="InterPro" id="IPR050273">
    <property type="entry name" value="GppA/Ppx_hydrolase"/>
</dbReference>
<keyword evidence="7" id="KW-1003">Cell membrane</keyword>
<dbReference type="EC" id="3.6.1.11" evidence="5"/>
<sequence>MPQSLVCAVDLGSNSFRLQVGKVRGNQIYPLDGLKEAVRLAAGLGSDKMLDEAAQQRGLEALRRFNERLRGFRPESVRAVATNTLRVAKNAGEFLRRAEEALGFPIEVIAGREEARLIYVGVAHTLPEPSRQQLVVDIGGGSTEFIIGRDFESLHLESLYMGCVSYSMRYFPGGLISRAALNEAEMAAASQLEAISGTYRATGWELAVGSSGSAKALVDVLELNGFCRSGITREGMAKLRQVMLKAGHIDRLDLQGLRSDRTPVFIGGFAIMSAVFKALDIDQMVFSEGALRLGVLYDLLGRYHRQDLRDATVLNFMQRYQVDAVQARRVADTALQLLEPFLGSLPAEVALSERRFLEWAALLHEVGMSIAHSSYHKHSAYILGNADMPGFSRMEQGRLARLALAQRGKLERVQGLEANSPDWLLILCLRTAAILHRSRLSLEALPLQIEIDRDGGYLANVRHEWQQTFPLSAAALQDEVQQWLRAGRSFRIKTLRKPTVRSGA</sequence>
<organism evidence="13 14">
    <name type="scientific">Uliginosibacterium paludis</name>
    <dbReference type="NCBI Taxonomy" id="1615952"/>
    <lineage>
        <taxon>Bacteria</taxon>
        <taxon>Pseudomonadati</taxon>
        <taxon>Pseudomonadota</taxon>
        <taxon>Betaproteobacteria</taxon>
        <taxon>Rhodocyclales</taxon>
        <taxon>Zoogloeaceae</taxon>
        <taxon>Uliginosibacterium</taxon>
    </lineage>
</organism>
<evidence type="ECO:0000256" key="10">
    <source>
        <dbReference type="ARBA" id="ARBA00047607"/>
    </source>
</evidence>
<dbReference type="Gene3D" id="1.10.3210.10">
    <property type="entry name" value="Hypothetical protein af1432"/>
    <property type="match status" value="1"/>
</dbReference>
<comment type="cofactor">
    <cofactor evidence="1">
        <name>Mg(2+)</name>
        <dbReference type="ChEBI" id="CHEBI:18420"/>
    </cofactor>
</comment>
<evidence type="ECO:0000256" key="2">
    <source>
        <dbReference type="ARBA" id="ARBA00004202"/>
    </source>
</evidence>
<dbReference type="RefSeq" id="WP_345928061.1">
    <property type="nucleotide sequence ID" value="NZ_JBDIVF010000005.1"/>
</dbReference>